<dbReference type="HOGENOM" id="CLU_002755_1_2_6"/>
<feature type="transmembrane region" description="Helical" evidence="1">
    <location>
        <begin position="459"/>
        <end position="479"/>
    </location>
</feature>
<feature type="transmembrane region" description="Helical" evidence="1">
    <location>
        <begin position="864"/>
        <end position="882"/>
    </location>
</feature>
<protein>
    <submittedName>
        <fullName evidence="2">Cation/multidrug efflux pump</fullName>
    </submittedName>
</protein>
<evidence type="ECO:0000313" key="3">
    <source>
        <dbReference type="Proteomes" id="UP000019205"/>
    </source>
</evidence>
<feature type="transmembrane region" description="Helical" evidence="1">
    <location>
        <begin position="971"/>
        <end position="991"/>
    </location>
</feature>
<dbReference type="SUPFAM" id="SSF82693">
    <property type="entry name" value="Multidrug efflux transporter AcrB pore domain, PN1, PN2, PC1 and PC2 subdomains"/>
    <property type="match status" value="2"/>
</dbReference>
<dbReference type="InterPro" id="IPR027463">
    <property type="entry name" value="AcrB_DN_DC_subdom"/>
</dbReference>
<accession>A4AA82</accession>
<reference evidence="2 3" key="1">
    <citation type="journal article" date="2007" name="Proc. Natl. Acad. Sci. U.S.A.">
        <title>Characterization of a marine gammaproteobacterium capable of aerobic anoxygenic photosynthesis.</title>
        <authorList>
            <person name="Fuchs B.M."/>
            <person name="Spring S."/>
            <person name="Teeling H."/>
            <person name="Quast C."/>
            <person name="Wulf J."/>
            <person name="Schattenhofer M."/>
            <person name="Yan S."/>
            <person name="Ferriera S."/>
            <person name="Johnson J."/>
            <person name="Glockner F.O."/>
            <person name="Amann R."/>
        </authorList>
    </citation>
    <scope>NUCLEOTIDE SEQUENCE [LARGE SCALE GENOMIC DNA]</scope>
    <source>
        <strain evidence="2">KT71</strain>
    </source>
</reference>
<dbReference type="Gene3D" id="3.30.70.1440">
    <property type="entry name" value="Multidrug efflux transporter AcrB pore domain"/>
    <property type="match status" value="1"/>
</dbReference>
<feature type="transmembrane region" description="Helical" evidence="1">
    <location>
        <begin position="894"/>
        <end position="913"/>
    </location>
</feature>
<feature type="transmembrane region" description="Helical" evidence="1">
    <location>
        <begin position="358"/>
        <end position="378"/>
    </location>
</feature>
<dbReference type="PANTHER" id="PTHR32063:SF0">
    <property type="entry name" value="SWARMING MOTILITY PROTEIN SWRC"/>
    <property type="match status" value="1"/>
</dbReference>
<evidence type="ECO:0000313" key="2">
    <source>
        <dbReference type="EMBL" id="EAQ96959.1"/>
    </source>
</evidence>
<dbReference type="Gene3D" id="3.30.2090.10">
    <property type="entry name" value="Multidrug efflux transporter AcrB TolC docking domain, DN and DC subdomains"/>
    <property type="match status" value="2"/>
</dbReference>
<dbReference type="eggNOG" id="COG0841">
    <property type="taxonomic scope" value="Bacteria"/>
</dbReference>
<dbReference type="PRINTS" id="PR00702">
    <property type="entry name" value="ACRIFLAVINRP"/>
</dbReference>
<reference evidence="2 3" key="2">
    <citation type="journal article" date="2009" name="PLoS ONE">
        <title>The photosynthetic apparatus and its regulation in the aerobic gammaproteobacterium Congregibacter litoralis gen. nov., sp. nov.</title>
        <authorList>
            <person name="Spring S."/>
            <person name="Lunsdorf H."/>
            <person name="Fuchs B.M."/>
            <person name="Tindall B.J."/>
        </authorList>
    </citation>
    <scope>NUCLEOTIDE SEQUENCE [LARGE SCALE GENOMIC DNA]</scope>
    <source>
        <strain evidence="2">KT71</strain>
    </source>
</reference>
<feature type="transmembrane region" description="Helical" evidence="1">
    <location>
        <begin position="384"/>
        <end position="408"/>
    </location>
</feature>
<dbReference type="InterPro" id="IPR001036">
    <property type="entry name" value="Acrflvin-R"/>
</dbReference>
<sequence>MSGYIDKAIDRSRSTLMLMGVLVLAGLISRSALPIANDPHIVLPYFYIGIPHEGISPEDSERLLIQPMEIELRKIEGLKEISATASEGYATLFVEFEPSVDLNVALTDVREAVDRGKSEIPTTAEEPVVRELDVDDFPLIQINLLSRGASERQIYETALSLRDDIESIPSVLTAEIRGDREEVLEVIIDPQALEAYQISSESLVSILQRNNRLIPAGSVDTGNGRFSVKVPSVVESASDIMDLPVQVSGDSVVTLSDVASIRRTFKDRTSHARFNGVETMTVEVKKRVDANVIDTSEAVLKVVEEATAGLPSTILVVPSQNTADFARTQVTELQGNIMTALALVMVIVVAAMGFRSGVIVGLGIPFSLLFSIIIIYQLGYTFNFMVMFGMLLGLGMLIDGAIVVTEYADRKMSEGLDHKEAYSEAVKRMFWPVTASTATTLAAFLPLIFWPGISGQFMRYLPVTVFTVLSGSLVYALLFGPVLGSIFGKPTVHSAAEQATMEELDHGDPTQLKTITGAYARMMAWITGHPLTTVGTIFTLLFCVFWAYGKYGAGMVFFNDSDPQFISMSVSGRGNFSEAEVNKLVLEVEREVLQVPDIRSVNTRTILPGSGGGGGRSGGAVNDRIGSIFLELVPEWDRDRDGFAVIRELRERTRDFAGINVEVSAMEQGPPVGKPIQIQLRSRHRDLLEPAMLRIRQHLDSLPELIDIDDTRALPSIEWRMQVDRAQAALYGADVQSAGVALQLVTNGVKVAEYRPDGADDAVDIRARFPIQDRGIRAMDNLRVSTSQGQIPLSNFVRIQPAPGVDTFQRIDTFPVERIRANVVQGVLADTMVGEIQEWLETQTFDPRLTIEFRGANEEQADSMAFVQGAFLLSLLLMFVLLVTQFNSFYQSGLILLAVIMSTAGVLLGLIITGNPFSAILTGVGVVALAGIVVNNNIVLIDTFNVVRSENPELSVQDAIVRAAAQRLRPVMLTTVTTVFGLLPLACDLSIDIVNRSITAGGQMATFWGPLSQAIVFGLSFATVLTLIATPALLALPTDLKNRWAARGSKKAATPKQQDAVTA</sequence>
<dbReference type="SUPFAM" id="SSF82866">
    <property type="entry name" value="Multidrug efflux transporter AcrB transmembrane domain"/>
    <property type="match status" value="2"/>
</dbReference>
<dbReference type="Gene3D" id="1.20.1640.10">
    <property type="entry name" value="Multidrug efflux transporter AcrB transmembrane domain"/>
    <property type="match status" value="2"/>
</dbReference>
<keyword evidence="3" id="KW-1185">Reference proteome</keyword>
<dbReference type="Proteomes" id="UP000019205">
    <property type="component" value="Chromosome"/>
</dbReference>
<evidence type="ECO:0000256" key="1">
    <source>
        <dbReference type="SAM" id="Phobius"/>
    </source>
</evidence>
<proteinExistence type="predicted"/>
<feature type="transmembrane region" description="Helical" evidence="1">
    <location>
        <begin position="919"/>
        <end position="941"/>
    </location>
</feature>
<gene>
    <name evidence="2" type="ORF">KT71_11890</name>
</gene>
<dbReference type="SUPFAM" id="SSF82714">
    <property type="entry name" value="Multidrug efflux transporter AcrB TolC docking domain, DN and DC subdomains"/>
    <property type="match status" value="1"/>
</dbReference>
<name>A4AA82_9GAMM</name>
<dbReference type="EMBL" id="AAOA02000003">
    <property type="protein sequence ID" value="EAQ96959.1"/>
    <property type="molecule type" value="Genomic_DNA"/>
</dbReference>
<keyword evidence="1" id="KW-1133">Transmembrane helix</keyword>
<dbReference type="PANTHER" id="PTHR32063">
    <property type="match status" value="1"/>
</dbReference>
<feature type="transmembrane region" description="Helical" evidence="1">
    <location>
        <begin position="531"/>
        <end position="549"/>
    </location>
</feature>
<dbReference type="Gene3D" id="3.30.70.1430">
    <property type="entry name" value="Multidrug efflux transporter AcrB pore domain"/>
    <property type="match status" value="2"/>
</dbReference>
<dbReference type="STRING" id="314285.KT71_11890"/>
<dbReference type="Pfam" id="PF00873">
    <property type="entry name" value="ACR_tran"/>
    <property type="match status" value="1"/>
</dbReference>
<dbReference type="GO" id="GO:0042910">
    <property type="term" value="F:xenobiotic transmembrane transporter activity"/>
    <property type="evidence" value="ECO:0007669"/>
    <property type="project" value="TreeGrafter"/>
</dbReference>
<feature type="transmembrane region" description="Helical" evidence="1">
    <location>
        <begin position="333"/>
        <end position="351"/>
    </location>
</feature>
<dbReference type="RefSeq" id="WP_008294808.1">
    <property type="nucleotide sequence ID" value="NZ_CM002299.1"/>
</dbReference>
<keyword evidence="1" id="KW-0812">Transmembrane</keyword>
<dbReference type="Gene3D" id="3.30.70.1320">
    <property type="entry name" value="Multidrug efflux transporter AcrB pore domain like"/>
    <property type="match status" value="1"/>
</dbReference>
<dbReference type="AlphaFoldDB" id="A4AA82"/>
<keyword evidence="1" id="KW-0472">Membrane</keyword>
<feature type="transmembrane region" description="Helical" evidence="1">
    <location>
        <begin position="429"/>
        <end position="453"/>
    </location>
</feature>
<dbReference type="GO" id="GO:0005886">
    <property type="term" value="C:plasma membrane"/>
    <property type="evidence" value="ECO:0007669"/>
    <property type="project" value="TreeGrafter"/>
</dbReference>
<organism evidence="2 3">
    <name type="scientific">Congregibacter litoralis KT71</name>
    <dbReference type="NCBI Taxonomy" id="314285"/>
    <lineage>
        <taxon>Bacteria</taxon>
        <taxon>Pseudomonadati</taxon>
        <taxon>Pseudomonadota</taxon>
        <taxon>Gammaproteobacteria</taxon>
        <taxon>Cellvibrionales</taxon>
        <taxon>Halieaceae</taxon>
        <taxon>Congregibacter</taxon>
    </lineage>
</organism>
<comment type="caution">
    <text evidence="2">The sequence shown here is derived from an EMBL/GenBank/DDBJ whole genome shotgun (WGS) entry which is preliminary data.</text>
</comment>
<feature type="transmembrane region" description="Helical" evidence="1">
    <location>
        <begin position="1011"/>
        <end position="1036"/>
    </location>
</feature>